<dbReference type="GO" id="GO:0003676">
    <property type="term" value="F:nucleic acid binding"/>
    <property type="evidence" value="ECO:0007669"/>
    <property type="project" value="InterPro"/>
</dbReference>
<reference evidence="2" key="1">
    <citation type="submission" date="2019-08" db="EMBL/GenBank/DDBJ databases">
        <authorList>
            <person name="Kucharzyk K."/>
            <person name="Murdoch R.W."/>
            <person name="Higgins S."/>
            <person name="Loffler F."/>
        </authorList>
    </citation>
    <scope>NUCLEOTIDE SEQUENCE</scope>
</reference>
<evidence type="ECO:0000313" key="2">
    <source>
        <dbReference type="EMBL" id="MPN38125.1"/>
    </source>
</evidence>
<sequence length="139" mass="15766">MGVLDFEDSEATIEAVMFPKQWSKYKPILNIGSLYFIKGQVRQDRGLSILADEILPEEDFQSFLTPHVTITIEADGLGEAFYGDLCKLLRKHPGKYEVLLKLVNSEQTVVSMLKSIKVDLNEKLCEEIIDYSKGRAYCS</sequence>
<dbReference type="EMBL" id="VSSQ01093172">
    <property type="protein sequence ID" value="MPN38125.1"/>
    <property type="molecule type" value="Genomic_DNA"/>
</dbReference>
<gene>
    <name evidence="2" type="ORF">SDC9_185649</name>
</gene>
<evidence type="ECO:0000259" key="1">
    <source>
        <dbReference type="Pfam" id="PF01336"/>
    </source>
</evidence>
<dbReference type="CDD" id="cd04485">
    <property type="entry name" value="DnaE_OBF"/>
    <property type="match status" value="1"/>
</dbReference>
<proteinExistence type="predicted"/>
<accession>A0A645HGF2</accession>
<feature type="domain" description="OB" evidence="1">
    <location>
        <begin position="2"/>
        <end position="55"/>
    </location>
</feature>
<dbReference type="AlphaFoldDB" id="A0A645HGF2"/>
<dbReference type="Pfam" id="PF01336">
    <property type="entry name" value="tRNA_anti-codon"/>
    <property type="match status" value="1"/>
</dbReference>
<protein>
    <recommendedName>
        <fullName evidence="1">OB domain-containing protein</fullName>
    </recommendedName>
</protein>
<organism evidence="2">
    <name type="scientific">bioreactor metagenome</name>
    <dbReference type="NCBI Taxonomy" id="1076179"/>
    <lineage>
        <taxon>unclassified sequences</taxon>
        <taxon>metagenomes</taxon>
        <taxon>ecological metagenomes</taxon>
    </lineage>
</organism>
<comment type="caution">
    <text evidence="2">The sequence shown here is derived from an EMBL/GenBank/DDBJ whole genome shotgun (WGS) entry which is preliminary data.</text>
</comment>
<dbReference type="InterPro" id="IPR004365">
    <property type="entry name" value="NA-bd_OB_tRNA"/>
</dbReference>
<name>A0A645HGF2_9ZZZZ</name>